<dbReference type="EMBL" id="WUMK01000003">
    <property type="protein sequence ID" value="MXN45206.1"/>
    <property type="molecule type" value="Genomic_DNA"/>
</dbReference>
<reference evidence="3 4" key="1">
    <citation type="submission" date="2019-12" db="EMBL/GenBank/DDBJ databases">
        <title>Shinella kummerowiae sp. nov., a symbiotic bacterium isolated from root nodules of the herbal legume Kummerowia stipulacea.</title>
        <authorList>
            <person name="Gao J."/>
        </authorList>
    </citation>
    <scope>NUCLEOTIDE SEQUENCE [LARGE SCALE GENOMIC DNA]</scope>
    <source>
        <strain evidence="3 4">CCBAU 25048</strain>
    </source>
</reference>
<dbReference type="Proteomes" id="UP000435802">
    <property type="component" value="Unassembled WGS sequence"/>
</dbReference>
<dbReference type="OrthoDB" id="8754850at2"/>
<dbReference type="CDD" id="cd06583">
    <property type="entry name" value="PGRP"/>
    <property type="match status" value="1"/>
</dbReference>
<evidence type="ECO:0000259" key="1">
    <source>
        <dbReference type="Pfam" id="PF01510"/>
    </source>
</evidence>
<protein>
    <submittedName>
        <fullName evidence="3">Amidase</fullName>
    </submittedName>
</protein>
<dbReference type="InterPro" id="IPR003646">
    <property type="entry name" value="SH3-like_bac-type"/>
</dbReference>
<accession>A0A6N8SD44</accession>
<dbReference type="AlphaFoldDB" id="A0A6N8SD44"/>
<proteinExistence type="predicted"/>
<dbReference type="SUPFAM" id="SSF55846">
    <property type="entry name" value="N-acetylmuramoyl-L-alanine amidase-like"/>
    <property type="match status" value="1"/>
</dbReference>
<comment type="caution">
    <text evidence="3">The sequence shown here is derived from an EMBL/GenBank/DDBJ whole genome shotgun (WGS) entry which is preliminary data.</text>
</comment>
<keyword evidence="4" id="KW-1185">Reference proteome</keyword>
<organism evidence="3 4">
    <name type="scientific">Shinella kummerowiae</name>
    <dbReference type="NCBI Taxonomy" id="417745"/>
    <lineage>
        <taxon>Bacteria</taxon>
        <taxon>Pseudomonadati</taxon>
        <taxon>Pseudomonadota</taxon>
        <taxon>Alphaproteobacteria</taxon>
        <taxon>Hyphomicrobiales</taxon>
        <taxon>Rhizobiaceae</taxon>
        <taxon>Shinella</taxon>
    </lineage>
</organism>
<dbReference type="GO" id="GO:0008745">
    <property type="term" value="F:N-acetylmuramoyl-L-alanine amidase activity"/>
    <property type="evidence" value="ECO:0007669"/>
    <property type="project" value="InterPro"/>
</dbReference>
<dbReference type="Gene3D" id="2.30.30.40">
    <property type="entry name" value="SH3 Domains"/>
    <property type="match status" value="2"/>
</dbReference>
<dbReference type="InterPro" id="IPR036505">
    <property type="entry name" value="Amidase/PGRP_sf"/>
</dbReference>
<sequence length="327" mass="36181">MDTKYGFTRFTLTEFEQWLGTISVSRVVDKVQEHHTWSPRYAQFTGNNHFEMQKGMRDHHIGHNGWADIGQHLSIFPDGMIVTGRPMNNTPACIYGNNSRSVCIENVGDFDTGQDQMTDAQKEAIVKATAALVRRFSLAPVNTNNIVYHHWYDLNTGQRTNGTGVTKTCPGTAFFGGNTVADCRNNFLPLVEQALTGVPFAPSVATPTYGVVVSDTLNVRVSSSASAALAATQGPLETGAIIRVFREENGWYKIANSKEYWVYGKWVKPVTQRTVNTDDSKGRAGPGTSFEILRSFMKGETVYVHETSGNWSRIALDDLWVNSSLIG</sequence>
<evidence type="ECO:0000313" key="4">
    <source>
        <dbReference type="Proteomes" id="UP000435802"/>
    </source>
</evidence>
<feature type="domain" description="SH3b" evidence="2">
    <location>
        <begin position="283"/>
        <end position="325"/>
    </location>
</feature>
<name>A0A6N8SD44_9HYPH</name>
<evidence type="ECO:0000313" key="3">
    <source>
        <dbReference type="EMBL" id="MXN45206.1"/>
    </source>
</evidence>
<dbReference type="RefSeq" id="WP_160858303.1">
    <property type="nucleotide sequence ID" value="NZ_WUMK01000003.1"/>
</dbReference>
<gene>
    <name evidence="3" type="ORF">GR138_08395</name>
</gene>
<evidence type="ECO:0000259" key="2">
    <source>
        <dbReference type="Pfam" id="PF08239"/>
    </source>
</evidence>
<dbReference type="Pfam" id="PF01510">
    <property type="entry name" value="Amidase_2"/>
    <property type="match status" value="1"/>
</dbReference>
<feature type="domain" description="N-acetylmuramoyl-L-alanine amidase" evidence="1">
    <location>
        <begin position="27"/>
        <end position="171"/>
    </location>
</feature>
<dbReference type="Pfam" id="PF08239">
    <property type="entry name" value="SH3_3"/>
    <property type="match status" value="1"/>
</dbReference>
<dbReference type="InterPro" id="IPR002502">
    <property type="entry name" value="Amidase_domain"/>
</dbReference>
<dbReference type="Gene3D" id="3.40.80.10">
    <property type="entry name" value="Peptidoglycan recognition protein-like"/>
    <property type="match status" value="1"/>
</dbReference>
<dbReference type="GO" id="GO:0009253">
    <property type="term" value="P:peptidoglycan catabolic process"/>
    <property type="evidence" value="ECO:0007669"/>
    <property type="project" value="InterPro"/>
</dbReference>